<feature type="compositionally biased region" description="Polar residues" evidence="1">
    <location>
        <begin position="210"/>
        <end position="242"/>
    </location>
</feature>
<feature type="compositionally biased region" description="Low complexity" evidence="1">
    <location>
        <begin position="148"/>
        <end position="158"/>
    </location>
</feature>
<feature type="transmembrane region" description="Helical" evidence="2">
    <location>
        <begin position="34"/>
        <end position="56"/>
    </location>
</feature>
<dbReference type="Proteomes" id="UP000577707">
    <property type="component" value="Unassembled WGS sequence"/>
</dbReference>
<feature type="compositionally biased region" description="Polar residues" evidence="1">
    <location>
        <begin position="136"/>
        <end position="147"/>
    </location>
</feature>
<comment type="caution">
    <text evidence="3">The sequence shown here is derived from an EMBL/GenBank/DDBJ whole genome shotgun (WGS) entry which is preliminary data.</text>
</comment>
<evidence type="ECO:0000256" key="2">
    <source>
        <dbReference type="SAM" id="Phobius"/>
    </source>
</evidence>
<dbReference type="AlphaFoldDB" id="A0A7W5F6X9"/>
<gene>
    <name evidence="3" type="ORF">FHS12_000472</name>
</gene>
<sequence>MPAIATLAFLIIWGVLVWVAVGFGADARGGDSGAWVKLAIAAVVAVACLFLTFTFAGKAWRAFTGSSTPPPTDDYAGNHSNAYVEEQDYPNQAYSEQAYSDQDYYGTGSYGYEDTGSYARHSTDTGSQPPYGGTGSRSAYTDAGSQSPYGYPGDDQGYGNTGSRAAYGASAYQPPTSPPPTPQPYYSSPTTPTSTPASTPQSIPRYGAQGYTTDSYPTQQAGTPQYQSGSYPAPISQGQTGSRARLTPDPGATQAMPTQRQPQEPPAQPDEEWPPRHSIRNKQWPPAEPDGPYRGRH</sequence>
<accession>A0A7W5F6X9</accession>
<keyword evidence="4" id="KW-1185">Reference proteome</keyword>
<evidence type="ECO:0000313" key="3">
    <source>
        <dbReference type="EMBL" id="MBB3087549.1"/>
    </source>
</evidence>
<proteinExistence type="predicted"/>
<organism evidence="3 4">
    <name type="scientific">Nocardioides albus</name>
    <dbReference type="NCBI Taxonomy" id="1841"/>
    <lineage>
        <taxon>Bacteria</taxon>
        <taxon>Bacillati</taxon>
        <taxon>Actinomycetota</taxon>
        <taxon>Actinomycetes</taxon>
        <taxon>Propionibacteriales</taxon>
        <taxon>Nocardioidaceae</taxon>
        <taxon>Nocardioides</taxon>
    </lineage>
</organism>
<keyword evidence="2" id="KW-0812">Transmembrane</keyword>
<feature type="region of interest" description="Disordered" evidence="1">
    <location>
        <begin position="116"/>
        <end position="297"/>
    </location>
</feature>
<evidence type="ECO:0000256" key="1">
    <source>
        <dbReference type="SAM" id="MobiDB-lite"/>
    </source>
</evidence>
<reference evidence="3 4" key="1">
    <citation type="submission" date="2020-08" db="EMBL/GenBank/DDBJ databases">
        <title>Genomic Encyclopedia of Type Strains, Phase III (KMG-III): the genomes of soil and plant-associated and newly described type strains.</title>
        <authorList>
            <person name="Whitman W."/>
        </authorList>
    </citation>
    <scope>NUCLEOTIDE SEQUENCE [LARGE SCALE GENOMIC DNA]</scope>
    <source>
        <strain evidence="3 4">CECT 3302</strain>
    </source>
</reference>
<evidence type="ECO:0000313" key="4">
    <source>
        <dbReference type="Proteomes" id="UP000577707"/>
    </source>
</evidence>
<dbReference type="RefSeq" id="WP_183541856.1">
    <property type="nucleotide sequence ID" value="NZ_BMQT01000001.1"/>
</dbReference>
<keyword evidence="2" id="KW-0472">Membrane</keyword>
<feature type="compositionally biased region" description="Low complexity" evidence="1">
    <location>
        <begin position="184"/>
        <end position="202"/>
    </location>
</feature>
<name>A0A7W5F6X9_9ACTN</name>
<keyword evidence="2" id="KW-1133">Transmembrane helix</keyword>
<dbReference type="EMBL" id="JACHXG010000001">
    <property type="protein sequence ID" value="MBB3087549.1"/>
    <property type="molecule type" value="Genomic_DNA"/>
</dbReference>
<protein>
    <submittedName>
        <fullName evidence="3">Uncharacterized protein</fullName>
    </submittedName>
</protein>